<dbReference type="NCBIfam" id="NF004790">
    <property type="entry name" value="PRK06136.1"/>
    <property type="match status" value="1"/>
</dbReference>
<dbReference type="Pfam" id="PF00590">
    <property type="entry name" value="TP_methylase"/>
    <property type="match status" value="1"/>
</dbReference>
<dbReference type="Proteomes" id="UP001203004">
    <property type="component" value="Unassembled WGS sequence"/>
</dbReference>
<feature type="domain" description="Tetrapyrrole methylase" evidence="7">
    <location>
        <begin position="3"/>
        <end position="213"/>
    </location>
</feature>
<name>A0ABT0ME61_9BACL</name>
<dbReference type="Gene3D" id="3.40.1010.10">
    <property type="entry name" value="Cobalt-precorrin-4 Transmethylase, Domain 1"/>
    <property type="match status" value="1"/>
</dbReference>
<gene>
    <name evidence="8" type="primary">cobA</name>
    <name evidence="8" type="ORF">M3N64_13275</name>
</gene>
<evidence type="ECO:0000259" key="7">
    <source>
        <dbReference type="Pfam" id="PF00590"/>
    </source>
</evidence>
<dbReference type="NCBIfam" id="TIGR01469">
    <property type="entry name" value="cobA_cysG_Cterm"/>
    <property type="match status" value="1"/>
</dbReference>
<keyword evidence="9" id="KW-1185">Reference proteome</keyword>
<dbReference type="CDD" id="cd11642">
    <property type="entry name" value="SUMT"/>
    <property type="match status" value="1"/>
</dbReference>
<dbReference type="SUPFAM" id="SSF53790">
    <property type="entry name" value="Tetrapyrrole methylase"/>
    <property type="match status" value="1"/>
</dbReference>
<dbReference type="InterPro" id="IPR050161">
    <property type="entry name" value="Siro_Cobalamin_biosynth"/>
</dbReference>
<dbReference type="InterPro" id="IPR003043">
    <property type="entry name" value="Uropor_MeTrfase_CS"/>
</dbReference>
<accession>A0ABT0ME61</accession>
<dbReference type="GO" id="GO:0032259">
    <property type="term" value="P:methylation"/>
    <property type="evidence" value="ECO:0007669"/>
    <property type="project" value="UniProtKB-KW"/>
</dbReference>
<dbReference type="InterPro" id="IPR006366">
    <property type="entry name" value="CobA/CysG_C"/>
</dbReference>
<evidence type="ECO:0000256" key="2">
    <source>
        <dbReference type="ARBA" id="ARBA00022603"/>
    </source>
</evidence>
<comment type="caution">
    <text evidence="8">The sequence shown here is derived from an EMBL/GenBank/DDBJ whole genome shotgun (WGS) entry which is preliminary data.</text>
</comment>
<dbReference type="InterPro" id="IPR035996">
    <property type="entry name" value="4pyrrol_Methylase_sf"/>
</dbReference>
<proteinExistence type="inferred from homology"/>
<evidence type="ECO:0000256" key="5">
    <source>
        <dbReference type="ARBA" id="ARBA00023244"/>
    </source>
</evidence>
<organism evidence="8 9">
    <name type="scientific">Sporolactobacillus mangiferae</name>
    <dbReference type="NCBI Taxonomy" id="2940498"/>
    <lineage>
        <taxon>Bacteria</taxon>
        <taxon>Bacillati</taxon>
        <taxon>Bacillota</taxon>
        <taxon>Bacilli</taxon>
        <taxon>Bacillales</taxon>
        <taxon>Sporolactobacillaceae</taxon>
        <taxon>Sporolactobacillus</taxon>
    </lineage>
</organism>
<keyword evidence="3 6" id="KW-0808">Transferase</keyword>
<comment type="similarity">
    <text evidence="6">Belongs to the precorrin methyltransferase family.</text>
</comment>
<evidence type="ECO:0000256" key="6">
    <source>
        <dbReference type="RuleBase" id="RU003960"/>
    </source>
</evidence>
<dbReference type="PROSITE" id="PS00839">
    <property type="entry name" value="SUMT_1"/>
    <property type="match status" value="1"/>
</dbReference>
<evidence type="ECO:0000256" key="4">
    <source>
        <dbReference type="ARBA" id="ARBA00022691"/>
    </source>
</evidence>
<evidence type="ECO:0000256" key="1">
    <source>
        <dbReference type="ARBA" id="ARBA00012162"/>
    </source>
</evidence>
<protein>
    <recommendedName>
        <fullName evidence="1">uroporphyrinogen-III C-methyltransferase</fullName>
        <ecNumber evidence="1">2.1.1.107</ecNumber>
    </recommendedName>
</protein>
<dbReference type="RefSeq" id="WP_249103690.1">
    <property type="nucleotide sequence ID" value="NZ_JAMAST010000026.1"/>
</dbReference>
<evidence type="ECO:0000313" key="9">
    <source>
        <dbReference type="Proteomes" id="UP001203004"/>
    </source>
</evidence>
<dbReference type="InterPro" id="IPR000878">
    <property type="entry name" value="4pyrrol_Mease"/>
</dbReference>
<evidence type="ECO:0000313" key="8">
    <source>
        <dbReference type="EMBL" id="MCL1632893.1"/>
    </source>
</evidence>
<dbReference type="EMBL" id="JAMAST010000026">
    <property type="protein sequence ID" value="MCL1632893.1"/>
    <property type="molecule type" value="Genomic_DNA"/>
</dbReference>
<evidence type="ECO:0000256" key="3">
    <source>
        <dbReference type="ARBA" id="ARBA00022679"/>
    </source>
</evidence>
<dbReference type="PANTHER" id="PTHR45790">
    <property type="entry name" value="SIROHEME SYNTHASE-RELATED"/>
    <property type="match status" value="1"/>
</dbReference>
<dbReference type="PROSITE" id="PS00840">
    <property type="entry name" value="SUMT_2"/>
    <property type="match status" value="1"/>
</dbReference>
<dbReference type="EC" id="2.1.1.107" evidence="1"/>
<dbReference type="Gene3D" id="3.30.950.10">
    <property type="entry name" value="Methyltransferase, Cobalt-precorrin-4 Transmethylase, Domain 2"/>
    <property type="match status" value="1"/>
</dbReference>
<reference evidence="8 9" key="1">
    <citation type="submission" date="2022-05" db="EMBL/GenBank/DDBJ databases">
        <title>Sporolactobacillus sp nov CPB3-1, isolated from tree bark (Mangifera indica L.).</title>
        <authorList>
            <person name="Phuengjayaem S."/>
            <person name="Tanasupawat S."/>
        </authorList>
    </citation>
    <scope>NUCLEOTIDE SEQUENCE [LARGE SCALE GENOMIC DNA]</scope>
    <source>
        <strain evidence="8 9">CPB3-1</strain>
    </source>
</reference>
<keyword evidence="5" id="KW-0627">Porphyrin biosynthesis</keyword>
<dbReference type="InterPro" id="IPR014776">
    <property type="entry name" value="4pyrrole_Mease_sub2"/>
</dbReference>
<keyword evidence="2 6" id="KW-0489">Methyltransferase</keyword>
<dbReference type="PANTHER" id="PTHR45790:SF3">
    <property type="entry name" value="S-ADENOSYL-L-METHIONINE-DEPENDENT UROPORPHYRINOGEN III METHYLTRANSFERASE, CHLOROPLASTIC"/>
    <property type="match status" value="1"/>
</dbReference>
<keyword evidence="4" id="KW-0949">S-adenosyl-L-methionine</keyword>
<dbReference type="InterPro" id="IPR014777">
    <property type="entry name" value="4pyrrole_Mease_sub1"/>
</dbReference>
<sequence length="257" mass="27719">MGKVYLIGAGPGAPDLITVKGLRLLRRADVVLYDRLVSKDLLKEASHAKLIYCGKRPHMHAMDQEMINHLLIRYAGLHVTVVRLKGGDPFLFGRGGEEAAALAKEHLDFEIVPGITAGMAAPAYAGIPVTHRDYASSVTFVTGHGKAGDRHEPDWAQLASATDTLAIYMGVANLPHLVSALIAGGKSPSTPAAIIEWGTTERQRTIAVNLSDLCQSAEQAHIKSPSMIVIGEVVRLRAQLQWFEKLGEQEISIGGIY</sequence>
<dbReference type="GO" id="GO:0004851">
    <property type="term" value="F:uroporphyrin-III C-methyltransferase activity"/>
    <property type="evidence" value="ECO:0007669"/>
    <property type="project" value="UniProtKB-EC"/>
</dbReference>